<dbReference type="Proteomes" id="UP000051804">
    <property type="component" value="Unassembled WGS sequence"/>
</dbReference>
<dbReference type="GO" id="GO:0006355">
    <property type="term" value="P:regulation of DNA-templated transcription"/>
    <property type="evidence" value="ECO:0007669"/>
    <property type="project" value="InterPro"/>
</dbReference>
<gene>
    <name evidence="2" type="ORF">FD02_GL001348</name>
</gene>
<dbReference type="STRING" id="1291734.FD02_GL001348"/>
<name>A0A0R1JN86_9LACO</name>
<accession>A0A0R1JN86</accession>
<dbReference type="InterPro" id="IPR036634">
    <property type="entry name" value="PRD_sf"/>
</dbReference>
<evidence type="ECO:0000313" key="3">
    <source>
        <dbReference type="Proteomes" id="UP000051804"/>
    </source>
</evidence>
<evidence type="ECO:0000313" key="2">
    <source>
        <dbReference type="EMBL" id="KRK72928.1"/>
    </source>
</evidence>
<dbReference type="PATRIC" id="fig|1291734.4.peg.1387"/>
<dbReference type="NCBIfam" id="TIGR03582">
    <property type="entry name" value="EF_0829"/>
    <property type="match status" value="1"/>
</dbReference>
<dbReference type="AlphaFoldDB" id="A0A0R1JN86"/>
<proteinExistence type="predicted"/>
<reference evidence="2 3" key="1">
    <citation type="journal article" date="2015" name="Genome Announc.">
        <title>Expanding the biotechnology potential of lactobacilli through comparative genomics of 213 strains and associated genera.</title>
        <authorList>
            <person name="Sun Z."/>
            <person name="Harris H.M."/>
            <person name="McCann A."/>
            <person name="Guo C."/>
            <person name="Argimon S."/>
            <person name="Zhang W."/>
            <person name="Yang X."/>
            <person name="Jeffery I.B."/>
            <person name="Cooney J.C."/>
            <person name="Kagawa T.F."/>
            <person name="Liu W."/>
            <person name="Song Y."/>
            <person name="Salvetti E."/>
            <person name="Wrobel A."/>
            <person name="Rasinkangas P."/>
            <person name="Parkhill J."/>
            <person name="Rea M.C."/>
            <person name="O'Sullivan O."/>
            <person name="Ritari J."/>
            <person name="Douillard F.P."/>
            <person name="Paul Ross R."/>
            <person name="Yang R."/>
            <person name="Briner A.E."/>
            <person name="Felis G.E."/>
            <person name="de Vos W.M."/>
            <person name="Barrangou R."/>
            <person name="Klaenhammer T.R."/>
            <person name="Caufield P.W."/>
            <person name="Cui Y."/>
            <person name="Zhang H."/>
            <person name="O'Toole P.W."/>
        </authorList>
    </citation>
    <scope>NUCLEOTIDE SEQUENCE [LARGE SCALE GENOMIC DNA]</scope>
    <source>
        <strain evidence="2 3">JCM 17158</strain>
    </source>
</reference>
<organism evidence="2 3">
    <name type="scientific">Lacticaseibacillus nasuensis JCM 17158</name>
    <dbReference type="NCBI Taxonomy" id="1291734"/>
    <lineage>
        <taxon>Bacteria</taxon>
        <taxon>Bacillati</taxon>
        <taxon>Bacillota</taxon>
        <taxon>Bacilli</taxon>
        <taxon>Lactobacillales</taxon>
        <taxon>Lactobacillaceae</taxon>
        <taxon>Lacticaseibacillus</taxon>
    </lineage>
</organism>
<dbReference type="InterPro" id="IPR011608">
    <property type="entry name" value="PRD"/>
</dbReference>
<dbReference type="InterPro" id="IPR020044">
    <property type="entry name" value="PRD_EF0829/AHA3910"/>
</dbReference>
<evidence type="ECO:0000259" key="1">
    <source>
        <dbReference type="PROSITE" id="PS51372"/>
    </source>
</evidence>
<protein>
    <recommendedName>
        <fullName evidence="1">PRD domain-containing protein</fullName>
    </recommendedName>
</protein>
<comment type="caution">
    <text evidence="2">The sequence shown here is derived from an EMBL/GenBank/DDBJ whole genome shotgun (WGS) entry which is preliminary data.</text>
</comment>
<dbReference type="SUPFAM" id="SSF63520">
    <property type="entry name" value="PTS-regulatory domain, PRD"/>
    <property type="match status" value="1"/>
</dbReference>
<feature type="domain" description="PRD" evidence="1">
    <location>
        <begin position="17"/>
        <end position="113"/>
    </location>
</feature>
<sequence length="113" mass="12034">MTVTKYPAAIENMLQASADPSAGRALVDWVVAAAEQVGITFTPLQLQVLTNHLLEMQGRARSGEQLPPVDPALFAEVSPQALALAEQVVAHIGHLGPGEQYVLSIHFEAAQSH</sequence>
<dbReference type="PROSITE" id="PS51372">
    <property type="entry name" value="PRD_2"/>
    <property type="match status" value="1"/>
</dbReference>
<keyword evidence="3" id="KW-1185">Reference proteome</keyword>
<dbReference type="Gene3D" id="1.10.1790.10">
    <property type="entry name" value="PRD domain"/>
    <property type="match status" value="1"/>
</dbReference>
<dbReference type="EMBL" id="AZDJ01000016">
    <property type="protein sequence ID" value="KRK72928.1"/>
    <property type="molecule type" value="Genomic_DNA"/>
</dbReference>